<evidence type="ECO:0000259" key="1">
    <source>
        <dbReference type="PROSITE" id="PS50943"/>
    </source>
</evidence>
<gene>
    <name evidence="2" type="ORF">METZ01_LOCUS282247</name>
</gene>
<protein>
    <recommendedName>
        <fullName evidence="1">HTH cro/C1-type domain-containing protein</fullName>
    </recommendedName>
</protein>
<reference evidence="2" key="1">
    <citation type="submission" date="2018-05" db="EMBL/GenBank/DDBJ databases">
        <authorList>
            <person name="Lanie J.A."/>
            <person name="Ng W.-L."/>
            <person name="Kazmierczak K.M."/>
            <person name="Andrzejewski T.M."/>
            <person name="Davidsen T.M."/>
            <person name="Wayne K.J."/>
            <person name="Tettelin H."/>
            <person name="Glass J.I."/>
            <person name="Rusch D."/>
            <person name="Podicherti R."/>
            <person name="Tsui H.-C.T."/>
            <person name="Winkler M.E."/>
        </authorList>
    </citation>
    <scope>NUCLEOTIDE SEQUENCE</scope>
</reference>
<dbReference type="EMBL" id="UINC01083566">
    <property type="protein sequence ID" value="SVC29393.1"/>
    <property type="molecule type" value="Genomic_DNA"/>
</dbReference>
<dbReference type="AlphaFoldDB" id="A0A382L0W3"/>
<dbReference type="Pfam" id="PF01381">
    <property type="entry name" value="HTH_3"/>
    <property type="match status" value="1"/>
</dbReference>
<proteinExistence type="predicted"/>
<dbReference type="SUPFAM" id="SSF47413">
    <property type="entry name" value="lambda repressor-like DNA-binding domains"/>
    <property type="match status" value="1"/>
</dbReference>
<name>A0A382L0W3_9ZZZZ</name>
<dbReference type="InterPro" id="IPR001387">
    <property type="entry name" value="Cro/C1-type_HTH"/>
</dbReference>
<evidence type="ECO:0000313" key="2">
    <source>
        <dbReference type="EMBL" id="SVC29393.1"/>
    </source>
</evidence>
<dbReference type="GO" id="GO:0003677">
    <property type="term" value="F:DNA binding"/>
    <property type="evidence" value="ECO:0007669"/>
    <property type="project" value="InterPro"/>
</dbReference>
<dbReference type="PROSITE" id="PS50943">
    <property type="entry name" value="HTH_CROC1"/>
    <property type="match status" value="1"/>
</dbReference>
<accession>A0A382L0W3</accession>
<feature type="domain" description="HTH cro/C1-type" evidence="1">
    <location>
        <begin position="21"/>
        <end position="66"/>
    </location>
</feature>
<dbReference type="Gene3D" id="1.10.260.40">
    <property type="entry name" value="lambda repressor-like DNA-binding domains"/>
    <property type="match status" value="1"/>
</dbReference>
<organism evidence="2">
    <name type="scientific">marine metagenome</name>
    <dbReference type="NCBI Taxonomy" id="408172"/>
    <lineage>
        <taxon>unclassified sequences</taxon>
        <taxon>metagenomes</taxon>
        <taxon>ecological metagenomes</taxon>
    </lineage>
</organism>
<sequence>MSDLFYNPGERLLFAIGDSDMTQRKFAELIGMSPNGLNAIVKGKKRLSRILALATEQITGVEANWILNEEQPMRKDPLRKIDPWDRMIIEFKSYNVEHEFFVNVFNEIDQQSGPFRNSIDPKIAWSEEQIRKYIALINEAKRIIDFFMHLGVNEGQGPYRLGLMIMYGEFSEEQLNNSSAALFTDEKRHPSIDRIREIRLELDDLINKPNTKGD</sequence>
<dbReference type="InterPro" id="IPR010982">
    <property type="entry name" value="Lambda_DNA-bd_dom_sf"/>
</dbReference>
<dbReference type="CDD" id="cd00093">
    <property type="entry name" value="HTH_XRE"/>
    <property type="match status" value="1"/>
</dbReference>